<sequence>MACSTLSAEWAPRFSDDTQEKAMQDLAPSTFLIYSSPLSGKAIVQKTWSCSLRTNTKRRLVL</sequence>
<dbReference type="Proteomes" id="UP000234681">
    <property type="component" value="Chromosome 5"/>
</dbReference>
<dbReference type="EMBL" id="CH473998">
    <property type="protein sequence ID" value="EDL97869.1"/>
    <property type="molecule type" value="Genomic_DNA"/>
</dbReference>
<gene>
    <name evidence="1" type="ORF">rCG_53407</name>
</gene>
<reference evidence="2" key="1">
    <citation type="submission" date="2005-09" db="EMBL/GenBank/DDBJ databases">
        <authorList>
            <person name="Mural R.J."/>
            <person name="Li P.W."/>
            <person name="Adams M.D."/>
            <person name="Amanatides P.G."/>
            <person name="Baden-Tillson H."/>
            <person name="Barnstead M."/>
            <person name="Chin S.H."/>
            <person name="Dew I."/>
            <person name="Evans C.A."/>
            <person name="Ferriera S."/>
            <person name="Flanigan M."/>
            <person name="Fosler C."/>
            <person name="Glodek A."/>
            <person name="Gu Z."/>
            <person name="Holt R.A."/>
            <person name="Jennings D."/>
            <person name="Kraft C.L."/>
            <person name="Lu F."/>
            <person name="Nguyen T."/>
            <person name="Nusskern D.R."/>
            <person name="Pfannkoch C.M."/>
            <person name="Sitter C."/>
            <person name="Sutton G.G."/>
            <person name="Venter J.C."/>
            <person name="Wang Z."/>
            <person name="Woodage T."/>
            <person name="Zheng X.H."/>
            <person name="Zhong F."/>
        </authorList>
    </citation>
    <scope>NUCLEOTIDE SEQUENCE [LARGE SCALE GENOMIC DNA]</scope>
    <source>
        <strain>BN</strain>
        <strain evidence="2">Sprague-Dawley</strain>
    </source>
</reference>
<protein>
    <submittedName>
        <fullName evidence="1">RCG53407</fullName>
    </submittedName>
</protein>
<evidence type="ECO:0000313" key="2">
    <source>
        <dbReference type="Proteomes" id="UP000234681"/>
    </source>
</evidence>
<proteinExistence type="predicted"/>
<organism evidence="1 2">
    <name type="scientific">Rattus norvegicus</name>
    <name type="common">Rat</name>
    <dbReference type="NCBI Taxonomy" id="10116"/>
    <lineage>
        <taxon>Eukaryota</taxon>
        <taxon>Metazoa</taxon>
        <taxon>Chordata</taxon>
        <taxon>Craniata</taxon>
        <taxon>Vertebrata</taxon>
        <taxon>Euteleostomi</taxon>
        <taxon>Mammalia</taxon>
        <taxon>Eutheria</taxon>
        <taxon>Euarchontoglires</taxon>
        <taxon>Glires</taxon>
        <taxon>Rodentia</taxon>
        <taxon>Myomorpha</taxon>
        <taxon>Muroidea</taxon>
        <taxon>Muridae</taxon>
        <taxon>Murinae</taxon>
        <taxon>Rattus</taxon>
    </lineage>
</organism>
<dbReference type="AlphaFoldDB" id="A6JRS7"/>
<evidence type="ECO:0000313" key="1">
    <source>
        <dbReference type="EMBL" id="EDL97869.1"/>
    </source>
</evidence>
<accession>A6JRS7</accession>
<name>A6JRS7_RAT</name>